<dbReference type="OrthoDB" id="70831at2"/>
<feature type="transmembrane region" description="Helical" evidence="1">
    <location>
        <begin position="12"/>
        <end position="32"/>
    </location>
</feature>
<organism evidence="2 3">
    <name type="scientific">Deinococcus proteolyticus (strain ATCC 35074 / DSM 20540 / JCM 6276 / NBRC 101906 / NCIMB 13154 / VKM Ac-1939 / CCM 2703 / MRP)</name>
    <dbReference type="NCBI Taxonomy" id="693977"/>
    <lineage>
        <taxon>Bacteria</taxon>
        <taxon>Thermotogati</taxon>
        <taxon>Deinococcota</taxon>
        <taxon>Deinococci</taxon>
        <taxon>Deinococcales</taxon>
        <taxon>Deinococcaceae</taxon>
        <taxon>Deinococcus</taxon>
    </lineage>
</organism>
<dbReference type="HOGENOM" id="CLU_2057541_0_0_0"/>
<dbReference type="KEGG" id="dpt:Deipr_2497"/>
<sequence>MHQTTLTAQNKHLILSTLLMAGIIIALMAVGGADALKIDSATGDLGSGLCDFALSIEDSILVKGIALAMAAFGFIKWLPTRRDGIPEIVGGGVGFLLTTNFTTIMSLFGMATCTAGGVG</sequence>
<dbReference type="Proteomes" id="UP000007718">
    <property type="component" value="Plasmid pDEIPR02"/>
</dbReference>
<evidence type="ECO:0000313" key="2">
    <source>
        <dbReference type="EMBL" id="ADY27614.1"/>
    </source>
</evidence>
<name>F0RQQ5_DEIPM</name>
<reference evidence="3" key="1">
    <citation type="submission" date="2011-02" db="EMBL/GenBank/DDBJ databases">
        <title>The complete sequence of plasmid2 of Deinococcus proteolyticus DSM 20540.</title>
        <authorList>
            <consortium name="US DOE Joint Genome Institute (JGI-PGF)"/>
            <person name="Lucas S."/>
            <person name="Copeland A."/>
            <person name="Lapidus A."/>
            <person name="Bruce D."/>
            <person name="Goodwin L."/>
            <person name="Pitluck S."/>
            <person name="Kyrpides N."/>
            <person name="Mavromatis K."/>
            <person name="Pagani I."/>
            <person name="Ivanova N."/>
            <person name="Ovchinnikova G."/>
            <person name="Zeytun A."/>
            <person name="Detter J.C."/>
            <person name="Han C."/>
            <person name="Land M."/>
            <person name="Hauser L."/>
            <person name="Markowitz V."/>
            <person name="Cheng J.-F."/>
            <person name="Hugenholtz P."/>
            <person name="Woyke T."/>
            <person name="Wu D."/>
            <person name="Pukall R."/>
            <person name="Steenblock K."/>
            <person name="Brambilla E."/>
            <person name="Klenk H.-P."/>
            <person name="Eisen J.A."/>
        </authorList>
    </citation>
    <scope>NUCLEOTIDE SEQUENCE [LARGE SCALE GENOMIC DNA]</scope>
    <source>
        <strain evidence="3">ATCC 35074 / DSM 20540 / JCM 6276 / NBRC 101906 / NCIMB 13154 / VKM Ac-1939 / CCM 2703 / MRP</strain>
        <plasmid evidence="3">Plasmid pDEIPR02</plasmid>
    </source>
</reference>
<accession>F0RQQ5</accession>
<dbReference type="EMBL" id="CP002538">
    <property type="protein sequence ID" value="ADY27614.1"/>
    <property type="molecule type" value="Genomic_DNA"/>
</dbReference>
<dbReference type="AlphaFoldDB" id="F0RQQ5"/>
<keyword evidence="2" id="KW-0614">Plasmid</keyword>
<keyword evidence="1" id="KW-0472">Membrane</keyword>
<reference evidence="2 3" key="2">
    <citation type="journal article" date="2012" name="Stand. Genomic Sci.">
        <title>Complete genome sequence of the orange-red pigmented, radioresistant Deinococcus proteolyticus type strain (MRP(T)).</title>
        <authorList>
            <person name="Copeland A."/>
            <person name="Zeytun A."/>
            <person name="Yassawong M."/>
            <person name="Nolan M."/>
            <person name="Lucas S."/>
            <person name="Hammon N."/>
            <person name="Deshpande S."/>
            <person name="Cheng J.F."/>
            <person name="Han C."/>
            <person name="Tapia R."/>
            <person name="Goodwin L.A."/>
            <person name="Pitluck S."/>
            <person name="Mavromatis K."/>
            <person name="Liolios K."/>
            <person name="Pagani I."/>
            <person name="Ivanova N."/>
            <person name="Mikhailova N."/>
            <person name="Pati A."/>
            <person name="Chen A."/>
            <person name="Palaniappan K."/>
            <person name="Land M."/>
            <person name="Hauser L."/>
            <person name="Jeffries C.D."/>
            <person name="Brambilla E.M."/>
            <person name="Rohde M."/>
            <person name="Sikorski J."/>
            <person name="Pukall R."/>
            <person name="Goker M."/>
            <person name="Detter J.C."/>
            <person name="Woyke T."/>
            <person name="Bristow J."/>
            <person name="Eisen J.A."/>
            <person name="Markowitz V."/>
            <person name="Hugenholtz P."/>
            <person name="Kyrpides N.C."/>
            <person name="Klenk H.P."/>
            <person name="Lapidus A."/>
        </authorList>
    </citation>
    <scope>NUCLEOTIDE SEQUENCE [LARGE SCALE GENOMIC DNA]</scope>
    <source>
        <strain evidence="3">ATCC 35074 / DSM 20540 / JCM 6276 / NBRC 101906 / NCIMB 13154 / VKM Ac-1939 / CCM 2703 / MRP</strain>
        <plasmid evidence="3">Plasmid pDEIPR02</plasmid>
    </source>
</reference>
<proteinExistence type="predicted"/>
<keyword evidence="1" id="KW-0812">Transmembrane</keyword>
<geneLocation type="plasmid" evidence="2 3">
    <name>pDEIPR02</name>
</geneLocation>
<evidence type="ECO:0000313" key="3">
    <source>
        <dbReference type="Proteomes" id="UP000007718"/>
    </source>
</evidence>
<feature type="transmembrane region" description="Helical" evidence="1">
    <location>
        <begin position="52"/>
        <end position="75"/>
    </location>
</feature>
<keyword evidence="1" id="KW-1133">Transmembrane helix</keyword>
<gene>
    <name evidence="2" type="ordered locus">Deipr_2497</name>
</gene>
<keyword evidence="3" id="KW-1185">Reference proteome</keyword>
<protein>
    <submittedName>
        <fullName evidence="2">Uncharacterized protein</fullName>
    </submittedName>
</protein>
<evidence type="ECO:0000256" key="1">
    <source>
        <dbReference type="SAM" id="Phobius"/>
    </source>
</evidence>
<dbReference type="RefSeq" id="WP_013615968.1">
    <property type="nucleotide sequence ID" value="NC_015162.1"/>
</dbReference>